<sequence length="295" mass="33825">MIKSMTGYGKSECTINGQKFTAEIRSVNGKSADISLKSQIIPKDKETEIRSLISGKLYRGNIDLFVTAEQSAETEAKEINGDIMAAYLAQLQKLAERDDLKSVFSENIGGGILLQTLLKMPDVVESRKSDLDDEGKKVLVECIMQATDRLDEYRCEEGISIEKDFRTRTGNILNYIDEVESHEQERISMIRERIVSKLADLPVDYDRNRLEQELIYYIEKLDINEEKVRLRQHCKYFLETFAEENPGKKLAFIAQEMGREINTMGSKANHAEIQKIVVRMKDELEKIKEQTLNTL</sequence>
<gene>
    <name evidence="8" type="ORF">IAB81_04510</name>
</gene>
<evidence type="ECO:0000256" key="1">
    <source>
        <dbReference type="ARBA" id="ARBA00001968"/>
    </source>
</evidence>
<comment type="similarity">
    <text evidence="5">Belongs to the YicC/YloC family.</text>
</comment>
<dbReference type="AlphaFoldDB" id="A0A9D9IJS7"/>
<comment type="caution">
    <text evidence="8">The sequence shown here is derived from an EMBL/GenBank/DDBJ whole genome shotgun (WGS) entry which is preliminary data.</text>
</comment>
<feature type="domain" description="Endoribonuclease YicC-like N-terminal" evidence="6">
    <location>
        <begin position="2"/>
        <end position="162"/>
    </location>
</feature>
<dbReference type="Pfam" id="PF08340">
    <property type="entry name" value="YicC-like_C"/>
    <property type="match status" value="1"/>
</dbReference>
<feature type="domain" description="Endoribonuclease YicC-like C-terminal" evidence="7">
    <location>
        <begin position="179"/>
        <end position="293"/>
    </location>
</feature>
<dbReference type="Pfam" id="PF03755">
    <property type="entry name" value="YicC-like_N"/>
    <property type="match status" value="1"/>
</dbReference>
<dbReference type="GO" id="GO:0016787">
    <property type="term" value="F:hydrolase activity"/>
    <property type="evidence" value="ECO:0007669"/>
    <property type="project" value="UniProtKB-KW"/>
</dbReference>
<evidence type="ECO:0000259" key="7">
    <source>
        <dbReference type="Pfam" id="PF08340"/>
    </source>
</evidence>
<evidence type="ECO:0000259" key="6">
    <source>
        <dbReference type="Pfam" id="PF03755"/>
    </source>
</evidence>
<keyword evidence="4" id="KW-0378">Hydrolase</keyword>
<evidence type="ECO:0000313" key="8">
    <source>
        <dbReference type="EMBL" id="MBO8472871.1"/>
    </source>
</evidence>
<dbReference type="GO" id="GO:0004521">
    <property type="term" value="F:RNA endonuclease activity"/>
    <property type="evidence" value="ECO:0007669"/>
    <property type="project" value="InterPro"/>
</dbReference>
<name>A0A9D9IJS7_9BACT</name>
<dbReference type="InterPro" id="IPR013551">
    <property type="entry name" value="YicC-like_C"/>
</dbReference>
<evidence type="ECO:0000313" key="9">
    <source>
        <dbReference type="Proteomes" id="UP000823604"/>
    </source>
</evidence>
<evidence type="ECO:0000256" key="2">
    <source>
        <dbReference type="ARBA" id="ARBA00022722"/>
    </source>
</evidence>
<keyword evidence="2" id="KW-0540">Nuclease</keyword>
<dbReference type="InterPro" id="IPR005229">
    <property type="entry name" value="YicC/YloC-like"/>
</dbReference>
<dbReference type="PANTHER" id="PTHR30636">
    <property type="entry name" value="UPF0701 PROTEIN YICC"/>
    <property type="match status" value="1"/>
</dbReference>
<evidence type="ECO:0000256" key="3">
    <source>
        <dbReference type="ARBA" id="ARBA00022759"/>
    </source>
</evidence>
<protein>
    <submittedName>
        <fullName evidence="8">YicC family protein</fullName>
    </submittedName>
</protein>
<dbReference type="EMBL" id="JADIMA010000040">
    <property type="protein sequence ID" value="MBO8472871.1"/>
    <property type="molecule type" value="Genomic_DNA"/>
</dbReference>
<keyword evidence="3" id="KW-0255">Endonuclease</keyword>
<accession>A0A9D9IJS7</accession>
<reference evidence="8" key="2">
    <citation type="journal article" date="2021" name="PeerJ">
        <title>Extensive microbial diversity within the chicken gut microbiome revealed by metagenomics and culture.</title>
        <authorList>
            <person name="Gilroy R."/>
            <person name="Ravi A."/>
            <person name="Getino M."/>
            <person name="Pursley I."/>
            <person name="Horton D.L."/>
            <person name="Alikhan N.F."/>
            <person name="Baker D."/>
            <person name="Gharbi K."/>
            <person name="Hall N."/>
            <person name="Watson M."/>
            <person name="Adriaenssens E.M."/>
            <person name="Foster-Nyarko E."/>
            <person name="Jarju S."/>
            <person name="Secka A."/>
            <person name="Antonio M."/>
            <person name="Oren A."/>
            <person name="Chaudhuri R.R."/>
            <person name="La Ragione R."/>
            <person name="Hildebrand F."/>
            <person name="Pallen M.J."/>
        </authorList>
    </citation>
    <scope>NUCLEOTIDE SEQUENCE</scope>
    <source>
        <strain evidence="8">B1-8020</strain>
    </source>
</reference>
<dbReference type="Proteomes" id="UP000823604">
    <property type="component" value="Unassembled WGS sequence"/>
</dbReference>
<reference evidence="8" key="1">
    <citation type="submission" date="2020-10" db="EMBL/GenBank/DDBJ databases">
        <authorList>
            <person name="Gilroy R."/>
        </authorList>
    </citation>
    <scope>NUCLEOTIDE SEQUENCE</scope>
    <source>
        <strain evidence="8">B1-8020</strain>
    </source>
</reference>
<comment type="cofactor">
    <cofactor evidence="1">
        <name>a divalent metal cation</name>
        <dbReference type="ChEBI" id="CHEBI:60240"/>
    </cofactor>
</comment>
<proteinExistence type="inferred from homology"/>
<dbReference type="InterPro" id="IPR013527">
    <property type="entry name" value="YicC-like_N"/>
</dbReference>
<dbReference type="PANTHER" id="PTHR30636:SF3">
    <property type="entry name" value="UPF0701 PROTEIN YICC"/>
    <property type="match status" value="1"/>
</dbReference>
<evidence type="ECO:0000256" key="5">
    <source>
        <dbReference type="ARBA" id="ARBA00035648"/>
    </source>
</evidence>
<evidence type="ECO:0000256" key="4">
    <source>
        <dbReference type="ARBA" id="ARBA00022801"/>
    </source>
</evidence>
<organism evidence="8 9">
    <name type="scientific">Candidatus Merdivivens pullicola</name>
    <dbReference type="NCBI Taxonomy" id="2840872"/>
    <lineage>
        <taxon>Bacteria</taxon>
        <taxon>Pseudomonadati</taxon>
        <taxon>Bacteroidota</taxon>
        <taxon>Bacteroidia</taxon>
        <taxon>Bacteroidales</taxon>
        <taxon>Muribaculaceae</taxon>
        <taxon>Muribaculaceae incertae sedis</taxon>
        <taxon>Candidatus Merdivivens</taxon>
    </lineage>
</organism>
<dbReference type="NCBIfam" id="TIGR00255">
    <property type="entry name" value="YicC/YloC family endoribonuclease"/>
    <property type="match status" value="1"/>
</dbReference>